<dbReference type="EMBL" id="CP042437">
    <property type="protein sequence ID" value="QEC79344.1"/>
    <property type="molecule type" value="Genomic_DNA"/>
</dbReference>
<dbReference type="RefSeq" id="WP_147058849.1">
    <property type="nucleotide sequence ID" value="NZ_CP042437.1"/>
</dbReference>
<organism evidence="1 2">
    <name type="scientific">Mucilaginibacter ginsenosidivorax</name>
    <dbReference type="NCBI Taxonomy" id="862126"/>
    <lineage>
        <taxon>Bacteria</taxon>
        <taxon>Pseudomonadati</taxon>
        <taxon>Bacteroidota</taxon>
        <taxon>Sphingobacteriia</taxon>
        <taxon>Sphingobacteriales</taxon>
        <taxon>Sphingobacteriaceae</taxon>
        <taxon>Mucilaginibacter</taxon>
    </lineage>
</organism>
<dbReference type="KEGG" id="mgk:FSB76_26595"/>
<accession>A0A5B8W649</accession>
<sequence>MIDVLQNGSIKTGATMFINLGKYMRICHRFPAVATVVLFLVCIHSTNCFSGQLEPIKIDLKVFSTYFNLSDNSDSVDDYVAKYSKKIVQLTPSQLNEIVINSQGDYQKAKALLMLTVLNLNHNITDTSVSKNYYDLYYHDLSSDLWITLLLK</sequence>
<name>A0A5B8W649_9SPHI</name>
<evidence type="ECO:0000313" key="2">
    <source>
        <dbReference type="Proteomes" id="UP000321362"/>
    </source>
</evidence>
<dbReference type="Proteomes" id="UP000321362">
    <property type="component" value="Chromosome"/>
</dbReference>
<proteinExistence type="predicted"/>
<dbReference type="AlphaFoldDB" id="A0A5B8W649"/>
<keyword evidence="2" id="KW-1185">Reference proteome</keyword>
<reference evidence="1 2" key="1">
    <citation type="journal article" date="2013" name="J. Microbiol.">
        <title>Mucilaginibacter ginsenosidivorax sp. nov., with ginsenoside converting activity isolated from sediment.</title>
        <authorList>
            <person name="Kim J.K."/>
            <person name="Choi T.E."/>
            <person name="Liu Q.M."/>
            <person name="Park H.Y."/>
            <person name="Yi T.H."/>
            <person name="Yoon M.H."/>
            <person name="Kim S.C."/>
            <person name="Im W.T."/>
        </authorList>
    </citation>
    <scope>NUCLEOTIDE SEQUENCE [LARGE SCALE GENOMIC DNA]</scope>
    <source>
        <strain evidence="1 2">KHI28</strain>
    </source>
</reference>
<evidence type="ECO:0000313" key="1">
    <source>
        <dbReference type="EMBL" id="QEC79344.1"/>
    </source>
</evidence>
<gene>
    <name evidence="1" type="ORF">FSB76_26595</name>
</gene>
<protein>
    <submittedName>
        <fullName evidence="1">Uncharacterized protein</fullName>
    </submittedName>
</protein>